<reference evidence="1 2" key="1">
    <citation type="submission" date="2019-06" db="EMBL/GenBank/DDBJ databases">
        <authorList>
            <person name="Palmer J.M."/>
        </authorList>
    </citation>
    <scope>NUCLEOTIDE SEQUENCE [LARGE SCALE GENOMIC DNA]</scope>
    <source>
        <strain evidence="1 2">TWF106</strain>
    </source>
</reference>
<name>A0A7C8U8U9_ORBOL</name>
<protein>
    <submittedName>
        <fullName evidence="1">Uncharacterized protein</fullName>
    </submittedName>
</protein>
<comment type="caution">
    <text evidence="1">The sequence shown here is derived from an EMBL/GenBank/DDBJ whole genome shotgun (WGS) entry which is preliminary data.</text>
</comment>
<evidence type="ECO:0000313" key="1">
    <source>
        <dbReference type="EMBL" id="KAF3201260.1"/>
    </source>
</evidence>
<organism evidence="1 2">
    <name type="scientific">Orbilia oligospora</name>
    <name type="common">Nematode-trapping fungus</name>
    <name type="synonym">Arthrobotrys oligospora</name>
    <dbReference type="NCBI Taxonomy" id="2813651"/>
    <lineage>
        <taxon>Eukaryota</taxon>
        <taxon>Fungi</taxon>
        <taxon>Dikarya</taxon>
        <taxon>Ascomycota</taxon>
        <taxon>Pezizomycotina</taxon>
        <taxon>Orbiliomycetes</taxon>
        <taxon>Orbiliales</taxon>
        <taxon>Orbiliaceae</taxon>
        <taxon>Orbilia</taxon>
    </lineage>
</organism>
<dbReference type="AlphaFoldDB" id="A0A7C8U8U9"/>
<evidence type="ECO:0000313" key="2">
    <source>
        <dbReference type="Proteomes" id="UP000472727"/>
    </source>
</evidence>
<gene>
    <name evidence="1" type="ORF">TWF106_002873</name>
</gene>
<proteinExistence type="predicted"/>
<dbReference type="Proteomes" id="UP000472727">
    <property type="component" value="Unassembled WGS sequence"/>
</dbReference>
<sequence length="119" mass="13377">MAVSDQRPDAYAYAWTSSQAVPAKLLRREKFPTAARLQRRNERRKPIGGRKYAAWANEKPVFGDPRCSSSAASDVFLEGPKDAYCFRHPYLESPVSEVAGIALHPIPYHSALYSRALHM</sequence>
<dbReference type="EMBL" id="WIWS01000159">
    <property type="protein sequence ID" value="KAF3201260.1"/>
    <property type="molecule type" value="Genomic_DNA"/>
</dbReference>
<accession>A0A7C8U8U9</accession>